<comment type="caution">
    <text evidence="1">The sequence shown here is derived from an EMBL/GenBank/DDBJ whole genome shotgun (WGS) entry which is preliminary data.</text>
</comment>
<dbReference type="EMBL" id="BGPR01012915">
    <property type="protein sequence ID" value="GBN58323.1"/>
    <property type="molecule type" value="Genomic_DNA"/>
</dbReference>
<gene>
    <name evidence="1" type="ORF">AVEN_105457_1</name>
</gene>
<evidence type="ECO:0000313" key="1">
    <source>
        <dbReference type="EMBL" id="GBN58323.1"/>
    </source>
</evidence>
<name>A0A4Y2Q5B8_ARAVE</name>
<accession>A0A4Y2Q5B8</accession>
<proteinExistence type="predicted"/>
<dbReference type="Proteomes" id="UP000499080">
    <property type="component" value="Unassembled WGS sequence"/>
</dbReference>
<keyword evidence="2" id="KW-1185">Reference proteome</keyword>
<dbReference type="AlphaFoldDB" id="A0A4Y2Q5B8"/>
<evidence type="ECO:0000313" key="2">
    <source>
        <dbReference type="Proteomes" id="UP000499080"/>
    </source>
</evidence>
<protein>
    <submittedName>
        <fullName evidence="1">Uncharacterized protein</fullName>
    </submittedName>
</protein>
<organism evidence="1 2">
    <name type="scientific">Araneus ventricosus</name>
    <name type="common">Orbweaver spider</name>
    <name type="synonym">Epeira ventricosa</name>
    <dbReference type="NCBI Taxonomy" id="182803"/>
    <lineage>
        <taxon>Eukaryota</taxon>
        <taxon>Metazoa</taxon>
        <taxon>Ecdysozoa</taxon>
        <taxon>Arthropoda</taxon>
        <taxon>Chelicerata</taxon>
        <taxon>Arachnida</taxon>
        <taxon>Araneae</taxon>
        <taxon>Araneomorphae</taxon>
        <taxon>Entelegynae</taxon>
        <taxon>Araneoidea</taxon>
        <taxon>Araneidae</taxon>
        <taxon>Araneus</taxon>
    </lineage>
</organism>
<sequence length="115" mass="13427">MGIYQSSYSARNNLPAFNWPFNIFNVCYYPVLSQLKNTECLDFLEWIEKDPLVSRLGCFSSTPERTPRRNRRDEDKLIYLSFRVTIALVALSSGVKINQGQNTCFKFEKMSNRLD</sequence>
<reference evidence="1 2" key="1">
    <citation type="journal article" date="2019" name="Sci. Rep.">
        <title>Orb-weaving spider Araneus ventricosus genome elucidates the spidroin gene catalogue.</title>
        <authorList>
            <person name="Kono N."/>
            <person name="Nakamura H."/>
            <person name="Ohtoshi R."/>
            <person name="Moran D.A.P."/>
            <person name="Shinohara A."/>
            <person name="Yoshida Y."/>
            <person name="Fujiwara M."/>
            <person name="Mori M."/>
            <person name="Tomita M."/>
            <person name="Arakawa K."/>
        </authorList>
    </citation>
    <scope>NUCLEOTIDE SEQUENCE [LARGE SCALE GENOMIC DNA]</scope>
</reference>